<evidence type="ECO:0000256" key="6">
    <source>
        <dbReference type="ARBA" id="ARBA00013202"/>
    </source>
</evidence>
<evidence type="ECO:0000256" key="4">
    <source>
        <dbReference type="ARBA" id="ARBA00007812"/>
    </source>
</evidence>
<reference evidence="13" key="1">
    <citation type="submission" date="2019-11" db="EMBL/GenBank/DDBJ databases">
        <authorList>
            <person name="Liu Y."/>
            <person name="Hou J."/>
            <person name="Li T.-Q."/>
            <person name="Guan C.-H."/>
            <person name="Wu X."/>
            <person name="Wu H.-Z."/>
            <person name="Ling F."/>
            <person name="Zhang R."/>
            <person name="Shi X.-G."/>
            <person name="Ren J.-P."/>
            <person name="Chen E.-F."/>
            <person name="Sun J.-M."/>
        </authorList>
    </citation>
    <scope>NUCLEOTIDE SEQUENCE</scope>
    <source>
        <strain evidence="13">Adult_tree_wgs_1</strain>
        <tissue evidence="13">Leaves</tissue>
    </source>
</reference>
<accession>A0A834G2K9</accession>
<dbReference type="SUPFAM" id="SSF52518">
    <property type="entry name" value="Thiamin diphosphate-binding fold (THDP-binding)"/>
    <property type="match status" value="1"/>
</dbReference>
<dbReference type="Gene3D" id="3.40.50.970">
    <property type="match status" value="1"/>
</dbReference>
<evidence type="ECO:0000313" key="13">
    <source>
        <dbReference type="EMBL" id="KAF7123298.1"/>
    </source>
</evidence>
<evidence type="ECO:0000256" key="5">
    <source>
        <dbReference type="ARBA" id="ARBA00011881"/>
    </source>
</evidence>
<protein>
    <recommendedName>
        <fullName evidence="6">pyruvate decarboxylase</fullName>
        <ecNumber evidence="6">4.1.1.1</ecNumber>
    </recommendedName>
</protein>
<comment type="cofactor">
    <cofactor evidence="2">
        <name>a metal cation</name>
        <dbReference type="ChEBI" id="CHEBI:25213"/>
    </cofactor>
</comment>
<dbReference type="AlphaFoldDB" id="A0A834G2K9"/>
<feature type="region of interest" description="Disordered" evidence="12">
    <location>
        <begin position="132"/>
        <end position="152"/>
    </location>
</feature>
<comment type="subunit">
    <text evidence="5">Homotetramer.</text>
</comment>
<evidence type="ECO:0000256" key="3">
    <source>
        <dbReference type="ARBA" id="ARBA00001964"/>
    </source>
</evidence>
<dbReference type="EMBL" id="WJXA01000012">
    <property type="protein sequence ID" value="KAF7123298.1"/>
    <property type="molecule type" value="Genomic_DNA"/>
</dbReference>
<evidence type="ECO:0000256" key="8">
    <source>
        <dbReference type="ARBA" id="ARBA00022793"/>
    </source>
</evidence>
<dbReference type="GO" id="GO:0004737">
    <property type="term" value="F:pyruvate decarboxylase activity"/>
    <property type="evidence" value="ECO:0007669"/>
    <property type="project" value="UniProtKB-EC"/>
</dbReference>
<comment type="similarity">
    <text evidence="4">Belongs to the TPP enzyme family.</text>
</comment>
<name>A0A834G2K9_RHOSS</name>
<keyword evidence="8" id="KW-0210">Decarboxylase</keyword>
<dbReference type="InterPro" id="IPR029061">
    <property type="entry name" value="THDP-binding"/>
</dbReference>
<dbReference type="PANTHER" id="PTHR43452:SF1">
    <property type="entry name" value="PYRUVATE DECARBOXYLASE C186.09-RELATED"/>
    <property type="match status" value="1"/>
</dbReference>
<proteinExistence type="inferred from homology"/>
<keyword evidence="11" id="KW-0456">Lyase</keyword>
<dbReference type="GO" id="GO:0000949">
    <property type="term" value="P:aromatic amino acid family catabolic process to alcohol via Ehrlich pathway"/>
    <property type="evidence" value="ECO:0007669"/>
    <property type="project" value="TreeGrafter"/>
</dbReference>
<comment type="catalytic activity">
    <reaction evidence="1">
        <text>a 2-oxocarboxylate + H(+) = an aldehyde + CO2</text>
        <dbReference type="Rhea" id="RHEA:11628"/>
        <dbReference type="ChEBI" id="CHEBI:15378"/>
        <dbReference type="ChEBI" id="CHEBI:16526"/>
        <dbReference type="ChEBI" id="CHEBI:17478"/>
        <dbReference type="ChEBI" id="CHEBI:35179"/>
        <dbReference type="EC" id="4.1.1.1"/>
    </reaction>
</comment>
<evidence type="ECO:0000256" key="12">
    <source>
        <dbReference type="SAM" id="MobiDB-lite"/>
    </source>
</evidence>
<dbReference type="PANTHER" id="PTHR43452">
    <property type="entry name" value="PYRUVATE DECARBOXYLASE"/>
    <property type="match status" value="1"/>
</dbReference>
<evidence type="ECO:0000256" key="1">
    <source>
        <dbReference type="ARBA" id="ARBA00001041"/>
    </source>
</evidence>
<evidence type="ECO:0000256" key="10">
    <source>
        <dbReference type="ARBA" id="ARBA00023052"/>
    </source>
</evidence>
<evidence type="ECO:0000256" key="7">
    <source>
        <dbReference type="ARBA" id="ARBA00022723"/>
    </source>
</evidence>
<organism evidence="13 14">
    <name type="scientific">Rhododendron simsii</name>
    <name type="common">Sims's rhododendron</name>
    <dbReference type="NCBI Taxonomy" id="118357"/>
    <lineage>
        <taxon>Eukaryota</taxon>
        <taxon>Viridiplantae</taxon>
        <taxon>Streptophyta</taxon>
        <taxon>Embryophyta</taxon>
        <taxon>Tracheophyta</taxon>
        <taxon>Spermatophyta</taxon>
        <taxon>Magnoliopsida</taxon>
        <taxon>eudicotyledons</taxon>
        <taxon>Gunneridae</taxon>
        <taxon>Pentapetalae</taxon>
        <taxon>asterids</taxon>
        <taxon>Ericales</taxon>
        <taxon>Ericaceae</taxon>
        <taxon>Ericoideae</taxon>
        <taxon>Rhodoreae</taxon>
        <taxon>Rhododendron</taxon>
    </lineage>
</organism>
<evidence type="ECO:0000256" key="9">
    <source>
        <dbReference type="ARBA" id="ARBA00022842"/>
    </source>
</evidence>
<evidence type="ECO:0000256" key="11">
    <source>
        <dbReference type="ARBA" id="ARBA00023239"/>
    </source>
</evidence>
<keyword evidence="14" id="KW-1185">Reference proteome</keyword>
<dbReference type="GO" id="GO:0005829">
    <property type="term" value="C:cytosol"/>
    <property type="evidence" value="ECO:0007669"/>
    <property type="project" value="TreeGrafter"/>
</dbReference>
<comment type="caution">
    <text evidence="13">The sequence shown here is derived from an EMBL/GenBank/DDBJ whole genome shotgun (WGS) entry which is preliminary data.</text>
</comment>
<dbReference type="InterPro" id="IPR012110">
    <property type="entry name" value="PDC/IPDC-like"/>
</dbReference>
<gene>
    <name evidence="13" type="ORF">RHSIM_Rhsim12G0097300</name>
</gene>
<evidence type="ECO:0000313" key="14">
    <source>
        <dbReference type="Proteomes" id="UP000626092"/>
    </source>
</evidence>
<comment type="cofactor">
    <cofactor evidence="3">
        <name>thiamine diphosphate</name>
        <dbReference type="ChEBI" id="CHEBI:58937"/>
    </cofactor>
</comment>
<keyword evidence="10" id="KW-0786">Thiamine pyrophosphate</keyword>
<dbReference type="GO" id="GO:0046872">
    <property type="term" value="F:metal ion binding"/>
    <property type="evidence" value="ECO:0007669"/>
    <property type="project" value="UniProtKB-KW"/>
</dbReference>
<keyword evidence="9" id="KW-0460">Magnesium</keyword>
<keyword evidence="7" id="KW-0479">Metal-binding</keyword>
<sequence length="297" mass="33119">MLSSPESASTSLSNLQSTNGLLLDLVLATFNEVESGARYSDLDVLPFIPFYMIHETSLDCLVFCFQQYLHSGDTAVIAEMGDSWFNCQKLRLPENYMNFKCNMDPWGAILGYAHAVKDKSVITCIGDGSFQEEEERSLTTTEPPTDGDDHRRCWPTTAAGNHRRRQPPTHPFPFAHISVFCPHTTQTNRGSERRTGLEIERGRVLIELFAEVSLIVKINHLGKLGQHSMQEHAVGAMHFEVTHDPLPLGSPASSLLVRVKGFDLEPALRDLHLSAFERASPPLLICCQKVPPSQHPL</sequence>
<dbReference type="EC" id="4.1.1.1" evidence="6"/>
<dbReference type="OrthoDB" id="3970464at2759"/>
<evidence type="ECO:0000256" key="2">
    <source>
        <dbReference type="ARBA" id="ARBA00001920"/>
    </source>
</evidence>
<dbReference type="Proteomes" id="UP000626092">
    <property type="component" value="Unassembled WGS sequence"/>
</dbReference>